<keyword evidence="1" id="KW-0175">Coiled coil</keyword>
<protein>
    <submittedName>
        <fullName evidence="4">Uncharacterized protein</fullName>
    </submittedName>
</protein>
<feature type="coiled-coil region" evidence="1">
    <location>
        <begin position="254"/>
        <end position="281"/>
    </location>
</feature>
<evidence type="ECO:0000313" key="5">
    <source>
        <dbReference type="Proteomes" id="UP001375240"/>
    </source>
</evidence>
<keyword evidence="5" id="KW-1185">Reference proteome</keyword>
<keyword evidence="3" id="KW-0472">Membrane</keyword>
<dbReference type="EMBL" id="JAVHNQ010000003">
    <property type="protein sequence ID" value="KAK6353525.1"/>
    <property type="molecule type" value="Genomic_DNA"/>
</dbReference>
<evidence type="ECO:0000256" key="2">
    <source>
        <dbReference type="SAM" id="MobiDB-lite"/>
    </source>
</evidence>
<comment type="caution">
    <text evidence="4">The sequence shown here is derived from an EMBL/GenBank/DDBJ whole genome shotgun (WGS) entry which is preliminary data.</text>
</comment>
<accession>A0AAV9V401</accession>
<evidence type="ECO:0000313" key="4">
    <source>
        <dbReference type="EMBL" id="KAK6353525.1"/>
    </source>
</evidence>
<keyword evidence="3" id="KW-1133">Transmembrane helix</keyword>
<dbReference type="Proteomes" id="UP001375240">
    <property type="component" value="Unassembled WGS sequence"/>
</dbReference>
<feature type="compositionally biased region" description="Basic residues" evidence="2">
    <location>
        <begin position="420"/>
        <end position="429"/>
    </location>
</feature>
<gene>
    <name evidence="4" type="ORF">TWF696_005488</name>
</gene>
<reference evidence="4 5" key="1">
    <citation type="submission" date="2019-10" db="EMBL/GenBank/DDBJ databases">
        <authorList>
            <person name="Palmer J.M."/>
        </authorList>
    </citation>
    <scope>NUCLEOTIDE SEQUENCE [LARGE SCALE GENOMIC DNA]</scope>
    <source>
        <strain evidence="4 5">TWF696</strain>
    </source>
</reference>
<sequence length="429" mass="47419">MSGRSAKQGAVGAGLARNAQLSILMPTSIPTKTPSDLDTPPLEPGIRRRSSVYETIQDVHAEILAPAAKENVNWNNIPLAIAILPAVSGMFFTNGVHFVGDIILLFLAATFLHWLLKFPWDWYHDSQILPVETDPLTGIILEEEERGEKSDDSDATLKGHSQVNKISHSANRELARDRKLALFFCFVGPLLGAWLLHSIRSQLSRPGESLLSTFNITVFVLGAEIRPSAHIINLIRSRTRQLQNARQRPPPSKIQEMTSKIEELSLQLQLLRNAVNHEDEMLGSLKKGIQPDLDALNRAVRRYERKEALQSAQTEERLAYLDRRINDALTLAASAAASAQESRTNSVSHIIVTWIAWSISIPFVLVAKAIALPTKVIEILASLPLQTKAGRALLGRQRGGTSRANDTAGKRVKQIGEGKPKHRSKPRFA</sequence>
<feature type="transmembrane region" description="Helical" evidence="3">
    <location>
        <begin position="98"/>
        <end position="116"/>
    </location>
</feature>
<name>A0AAV9V401_9PEZI</name>
<feature type="region of interest" description="Disordered" evidence="2">
    <location>
        <begin position="394"/>
        <end position="429"/>
    </location>
</feature>
<evidence type="ECO:0000256" key="3">
    <source>
        <dbReference type="SAM" id="Phobius"/>
    </source>
</evidence>
<dbReference type="AlphaFoldDB" id="A0AAV9V401"/>
<keyword evidence="3" id="KW-0812">Transmembrane</keyword>
<dbReference type="PANTHER" id="PTHR42032">
    <property type="entry name" value="YALI0E30679P"/>
    <property type="match status" value="1"/>
</dbReference>
<proteinExistence type="predicted"/>
<feature type="transmembrane region" description="Helical" evidence="3">
    <location>
        <begin position="74"/>
        <end position="92"/>
    </location>
</feature>
<organism evidence="4 5">
    <name type="scientific">Orbilia brochopaga</name>
    <dbReference type="NCBI Taxonomy" id="3140254"/>
    <lineage>
        <taxon>Eukaryota</taxon>
        <taxon>Fungi</taxon>
        <taxon>Dikarya</taxon>
        <taxon>Ascomycota</taxon>
        <taxon>Pezizomycotina</taxon>
        <taxon>Orbiliomycetes</taxon>
        <taxon>Orbiliales</taxon>
        <taxon>Orbiliaceae</taxon>
        <taxon>Orbilia</taxon>
    </lineage>
</organism>
<evidence type="ECO:0000256" key="1">
    <source>
        <dbReference type="SAM" id="Coils"/>
    </source>
</evidence>
<dbReference type="PANTHER" id="PTHR42032:SF1">
    <property type="entry name" value="YALI0E30679P"/>
    <property type="match status" value="1"/>
</dbReference>
<feature type="transmembrane region" description="Helical" evidence="3">
    <location>
        <begin position="180"/>
        <end position="199"/>
    </location>
</feature>